<dbReference type="GO" id="GO:0004222">
    <property type="term" value="F:metalloendopeptidase activity"/>
    <property type="evidence" value="ECO:0007669"/>
    <property type="project" value="InterPro"/>
</dbReference>
<dbReference type="SUPFAM" id="SSF55486">
    <property type="entry name" value="Metalloproteases ('zincins'), catalytic domain"/>
    <property type="match status" value="1"/>
</dbReference>
<dbReference type="Pfam" id="PF02130">
    <property type="entry name" value="YbeY"/>
    <property type="match status" value="1"/>
</dbReference>
<dbReference type="GO" id="GO:0006364">
    <property type="term" value="P:rRNA processing"/>
    <property type="evidence" value="ECO:0007669"/>
    <property type="project" value="UniProtKB-UniRule"/>
</dbReference>
<dbReference type="RefSeq" id="WP_036884555.1">
    <property type="nucleotide sequence ID" value="NZ_JQZW01000012.1"/>
</dbReference>
<evidence type="ECO:0000256" key="5">
    <source>
        <dbReference type="ARBA" id="ARBA00022801"/>
    </source>
</evidence>
<evidence type="ECO:0000256" key="4">
    <source>
        <dbReference type="ARBA" id="ARBA00022759"/>
    </source>
</evidence>
<dbReference type="GO" id="GO:0005737">
    <property type="term" value="C:cytoplasm"/>
    <property type="evidence" value="ECO:0007669"/>
    <property type="project" value="UniProtKB-SubCell"/>
</dbReference>
<evidence type="ECO:0000256" key="1">
    <source>
        <dbReference type="ARBA" id="ARBA00010875"/>
    </source>
</evidence>
<dbReference type="AlphaFoldDB" id="A0A0A2G2S7"/>
<dbReference type="PANTHER" id="PTHR46986">
    <property type="entry name" value="ENDORIBONUCLEASE YBEY, CHLOROPLASTIC"/>
    <property type="match status" value="1"/>
</dbReference>
<dbReference type="eggNOG" id="COG0319">
    <property type="taxonomic scope" value="Bacteria"/>
</dbReference>
<dbReference type="NCBIfam" id="TIGR00043">
    <property type="entry name" value="rRNA maturation RNase YbeY"/>
    <property type="match status" value="1"/>
</dbReference>
<keyword evidence="6 7" id="KW-0862">Zinc</keyword>
<proteinExistence type="inferred from homology"/>
<keyword evidence="7" id="KW-0963">Cytoplasm</keyword>
<comment type="cofactor">
    <cofactor evidence="7">
        <name>Zn(2+)</name>
        <dbReference type="ChEBI" id="CHEBI:29105"/>
    </cofactor>
    <text evidence="7">Binds 1 zinc ion.</text>
</comment>
<comment type="caution">
    <text evidence="8">The sequence shown here is derived from an EMBL/GenBank/DDBJ whole genome shotgun (WGS) entry which is preliminary data.</text>
</comment>
<dbReference type="OrthoDB" id="9811984at2"/>
<dbReference type="EMBL" id="JQZW01000012">
    <property type="protein sequence ID" value="KGN97541.1"/>
    <property type="molecule type" value="Genomic_DNA"/>
</dbReference>
<dbReference type="InterPro" id="IPR002036">
    <property type="entry name" value="YbeY"/>
</dbReference>
<sequence>MSVYYFSERGQKVPPIHRLVVRRWIREVVHRWGRDLGTISYLFTNDEGILETNRQYLDHDYYTDIITFNTQVDEQDDRVFGDIVISLDTIRSNAEKFATEYAEELHRVLIHGILHLVGLDDHTEEEEKAMRKAEDDALALLKNLLNGTSLLRN</sequence>
<feature type="binding site" evidence="7">
    <location>
        <position position="121"/>
    </location>
    <ligand>
        <name>Zn(2+)</name>
        <dbReference type="ChEBI" id="CHEBI:29105"/>
        <note>catalytic</note>
    </ligand>
</feature>
<dbReference type="PANTHER" id="PTHR46986:SF1">
    <property type="entry name" value="ENDORIBONUCLEASE YBEY, CHLOROPLASTIC"/>
    <property type="match status" value="1"/>
</dbReference>
<reference evidence="8 9" key="1">
    <citation type="submission" date="2014-08" db="EMBL/GenBank/DDBJ databases">
        <title>Porphyromonas gingivicanis strain:COT-022_OH1391 Genome sequencing.</title>
        <authorList>
            <person name="Wallis C."/>
            <person name="Deusch O."/>
            <person name="O'Flynn C."/>
            <person name="Davis I."/>
            <person name="Jospin G."/>
            <person name="Darling A.E."/>
            <person name="Coil D.A."/>
            <person name="Alexiev A."/>
            <person name="Horsfall A."/>
            <person name="Kirkwood N."/>
            <person name="Harris S."/>
            <person name="Eisen J.A."/>
        </authorList>
    </citation>
    <scope>NUCLEOTIDE SEQUENCE [LARGE SCALE GENOMIC DNA]</scope>
    <source>
        <strain evidence="9">COT-022 OH1391</strain>
    </source>
</reference>
<gene>
    <name evidence="7" type="primary">ybeY</name>
    <name evidence="8" type="ORF">HQ36_06545</name>
</gene>
<keyword evidence="4 7" id="KW-0255">Endonuclease</keyword>
<keyword evidence="5 7" id="KW-0378">Hydrolase</keyword>
<organism evidence="8 9">
    <name type="scientific">Porphyromonas gingivicanis</name>
    <dbReference type="NCBI Taxonomy" id="266762"/>
    <lineage>
        <taxon>Bacteria</taxon>
        <taxon>Pseudomonadati</taxon>
        <taxon>Bacteroidota</taxon>
        <taxon>Bacteroidia</taxon>
        <taxon>Bacteroidales</taxon>
        <taxon>Porphyromonadaceae</taxon>
        <taxon>Porphyromonas</taxon>
    </lineage>
</organism>
<keyword evidence="9" id="KW-1185">Reference proteome</keyword>
<keyword evidence="3 7" id="KW-0479">Metal-binding</keyword>
<accession>A0A0A2G2S7</accession>
<dbReference type="EC" id="3.1.-.-" evidence="7"/>
<dbReference type="HAMAP" id="MF_00009">
    <property type="entry name" value="Endoribonucl_YbeY"/>
    <property type="match status" value="1"/>
</dbReference>
<protein>
    <recommendedName>
        <fullName evidence="7">Endoribonuclease YbeY</fullName>
        <ecNumber evidence="7">3.1.-.-</ecNumber>
    </recommendedName>
</protein>
<evidence type="ECO:0000256" key="3">
    <source>
        <dbReference type="ARBA" id="ARBA00022723"/>
    </source>
</evidence>
<keyword evidence="7" id="KW-0690">Ribosome biogenesis</keyword>
<evidence type="ECO:0000256" key="6">
    <source>
        <dbReference type="ARBA" id="ARBA00022833"/>
    </source>
</evidence>
<dbReference type="GO" id="GO:0008270">
    <property type="term" value="F:zinc ion binding"/>
    <property type="evidence" value="ECO:0007669"/>
    <property type="project" value="UniProtKB-UniRule"/>
</dbReference>
<evidence type="ECO:0000256" key="7">
    <source>
        <dbReference type="HAMAP-Rule" id="MF_00009"/>
    </source>
</evidence>
<dbReference type="GO" id="GO:0004521">
    <property type="term" value="F:RNA endonuclease activity"/>
    <property type="evidence" value="ECO:0007669"/>
    <property type="project" value="UniProtKB-UniRule"/>
</dbReference>
<comment type="similarity">
    <text evidence="1 7">Belongs to the endoribonuclease YbeY family.</text>
</comment>
<evidence type="ECO:0000313" key="8">
    <source>
        <dbReference type="EMBL" id="KGN97541.1"/>
    </source>
</evidence>
<keyword evidence="2 7" id="KW-0540">Nuclease</keyword>
<evidence type="ECO:0000313" key="9">
    <source>
        <dbReference type="Proteomes" id="UP000030134"/>
    </source>
</evidence>
<evidence type="ECO:0000256" key="2">
    <source>
        <dbReference type="ARBA" id="ARBA00022722"/>
    </source>
</evidence>
<dbReference type="STRING" id="266762.HQ36_06545"/>
<comment type="subcellular location">
    <subcellularLocation>
        <location evidence="7">Cytoplasm</location>
    </subcellularLocation>
</comment>
<feature type="binding site" evidence="7">
    <location>
        <position position="115"/>
    </location>
    <ligand>
        <name>Zn(2+)</name>
        <dbReference type="ChEBI" id="CHEBI:29105"/>
        <note>catalytic</note>
    </ligand>
</feature>
<name>A0A0A2G2S7_9PORP</name>
<dbReference type="InterPro" id="IPR023091">
    <property type="entry name" value="MetalPrtase_cat_dom_sf_prd"/>
</dbReference>
<comment type="function">
    <text evidence="7">Single strand-specific metallo-endoribonuclease involved in late-stage 70S ribosome quality control and in maturation of the 3' terminus of the 16S rRNA.</text>
</comment>
<feature type="binding site" evidence="7">
    <location>
        <position position="111"/>
    </location>
    <ligand>
        <name>Zn(2+)</name>
        <dbReference type="ChEBI" id="CHEBI:29105"/>
        <note>catalytic</note>
    </ligand>
</feature>
<dbReference type="Proteomes" id="UP000030134">
    <property type="component" value="Unassembled WGS sequence"/>
</dbReference>
<keyword evidence="7" id="KW-0698">rRNA processing</keyword>
<dbReference type="Gene3D" id="3.40.390.30">
    <property type="entry name" value="Metalloproteases ('zincins'), catalytic domain"/>
    <property type="match status" value="1"/>
</dbReference>